<keyword evidence="3" id="KW-1185">Reference proteome</keyword>
<reference evidence="2 3" key="1">
    <citation type="journal article" date="2012" name="Genet. Mol. Biol.">
        <title>Analysis of 16S rRNA and mxaF genes revealing insights into Methylobacterium niche-specific plant association.</title>
        <authorList>
            <person name="Dourado M.N."/>
            <person name="Andreote F.D."/>
            <person name="Dini-Andreote F."/>
            <person name="Conti R."/>
            <person name="Araujo J.M."/>
            <person name="Araujo W.L."/>
        </authorList>
    </citation>
    <scope>NUCLEOTIDE SEQUENCE [LARGE SCALE GENOMIC DNA]</scope>
    <source>
        <strain evidence="2 3">TC3-10</strain>
    </source>
</reference>
<accession>A0ABU7TRH9</accession>
<protein>
    <recommendedName>
        <fullName evidence="4">DUF4332 domain-containing protein</fullName>
    </recommendedName>
</protein>
<dbReference type="EMBL" id="MLCA01000010">
    <property type="protein sequence ID" value="MEE7492398.1"/>
    <property type="molecule type" value="Genomic_DNA"/>
</dbReference>
<gene>
    <name evidence="2" type="ORF">MOTC310_18720</name>
</gene>
<evidence type="ECO:0008006" key="4">
    <source>
        <dbReference type="Google" id="ProtNLM"/>
    </source>
</evidence>
<evidence type="ECO:0000313" key="2">
    <source>
        <dbReference type="EMBL" id="MEE7492398.1"/>
    </source>
</evidence>
<proteinExistence type="predicted"/>
<comment type="caution">
    <text evidence="2">The sequence shown here is derived from an EMBL/GenBank/DDBJ whole genome shotgun (WGS) entry which is preliminary data.</text>
</comment>
<evidence type="ECO:0000313" key="3">
    <source>
        <dbReference type="Proteomes" id="UP001355206"/>
    </source>
</evidence>
<name>A0ABU7TRH9_9HYPH</name>
<feature type="compositionally biased region" description="Low complexity" evidence="1">
    <location>
        <begin position="192"/>
        <end position="211"/>
    </location>
</feature>
<organism evidence="2 3">
    <name type="scientific">Methylobacterium oryzae</name>
    <dbReference type="NCBI Taxonomy" id="334852"/>
    <lineage>
        <taxon>Bacteria</taxon>
        <taxon>Pseudomonadati</taxon>
        <taxon>Pseudomonadota</taxon>
        <taxon>Alphaproteobacteria</taxon>
        <taxon>Hyphomicrobiales</taxon>
        <taxon>Methylobacteriaceae</taxon>
        <taxon>Methylobacterium</taxon>
    </lineage>
</organism>
<sequence>MPDRSSRSVWSDSLIAEVSVRLPLFDDLSPDTIERLSAQGFGRGLLTASLRARLRKAEFLDLGHLAQSSPVSIARTRKFGPVRVERVRSFIFDELARWLPQARVMHTSEATRERRLDRLREMPAGRLPLDGHQITALRFGEASCADIAACSRLTLLRTGIVSSGDVDQVVATLTHLARGADPLTPRSSGKVRAAPAGGAEAGAARRAALLAEQDREWEDAAPTNTRRRG</sequence>
<feature type="region of interest" description="Disordered" evidence="1">
    <location>
        <begin position="180"/>
        <end position="229"/>
    </location>
</feature>
<dbReference type="Proteomes" id="UP001355206">
    <property type="component" value="Unassembled WGS sequence"/>
</dbReference>
<evidence type="ECO:0000256" key="1">
    <source>
        <dbReference type="SAM" id="MobiDB-lite"/>
    </source>
</evidence>